<dbReference type="NCBIfam" id="TIGR01891">
    <property type="entry name" value="amidohydrolases"/>
    <property type="match status" value="1"/>
</dbReference>
<evidence type="ECO:0000313" key="8">
    <source>
        <dbReference type="Proteomes" id="UP000314960"/>
    </source>
</evidence>
<dbReference type="InterPro" id="IPR017439">
    <property type="entry name" value="Amidohydrolase"/>
</dbReference>
<proteinExistence type="predicted"/>
<feature type="binding site" evidence="5">
    <location>
        <position position="351"/>
    </location>
    <ligand>
        <name>Mn(2+)</name>
        <dbReference type="ChEBI" id="CHEBI:29035"/>
        <label>2</label>
    </ligand>
</feature>
<dbReference type="Pfam" id="PF07687">
    <property type="entry name" value="M20_dimer"/>
    <property type="match status" value="1"/>
</dbReference>
<dbReference type="InterPro" id="IPR011650">
    <property type="entry name" value="Peptidase_M20_dimer"/>
</dbReference>
<organism evidence="7 8">
    <name type="scientific">Liquorilactobacillus hordei</name>
    <dbReference type="NCBI Taxonomy" id="468911"/>
    <lineage>
        <taxon>Bacteria</taxon>
        <taxon>Bacillati</taxon>
        <taxon>Bacillota</taxon>
        <taxon>Bacilli</taxon>
        <taxon>Lactobacillales</taxon>
        <taxon>Lactobacillaceae</taxon>
        <taxon>Liquorilactobacillus</taxon>
    </lineage>
</organism>
<dbReference type="GO" id="GO:0046872">
    <property type="term" value="F:metal ion binding"/>
    <property type="evidence" value="ECO:0007669"/>
    <property type="project" value="UniProtKB-KW"/>
</dbReference>
<dbReference type="EMBL" id="CP018176">
    <property type="protein sequence ID" value="AUJ30356.1"/>
    <property type="molecule type" value="Genomic_DNA"/>
</dbReference>
<dbReference type="GO" id="GO:0009085">
    <property type="term" value="P:lysine biosynthetic process"/>
    <property type="evidence" value="ECO:0007669"/>
    <property type="project" value="UniProtKB-KW"/>
</dbReference>
<protein>
    <submittedName>
        <fullName evidence="7">Peptidase</fullName>
    </submittedName>
</protein>
<evidence type="ECO:0000256" key="3">
    <source>
        <dbReference type="ARBA" id="ARBA00022915"/>
    </source>
</evidence>
<dbReference type="InterPro" id="IPR002933">
    <property type="entry name" value="Peptidase_M20"/>
</dbReference>
<keyword evidence="2" id="KW-0378">Hydrolase</keyword>
<evidence type="ECO:0000259" key="6">
    <source>
        <dbReference type="Pfam" id="PF07687"/>
    </source>
</evidence>
<feature type="binding site" evidence="5">
    <location>
        <position position="99"/>
    </location>
    <ligand>
        <name>Mn(2+)</name>
        <dbReference type="ChEBI" id="CHEBI:29035"/>
        <label>2</label>
    </ligand>
</feature>
<gene>
    <name evidence="7" type="ORF">BSQ49_09290</name>
</gene>
<dbReference type="KEGG" id="lhw:BSQ49_09290"/>
<keyword evidence="5" id="KW-0479">Metal-binding</keyword>
<feature type="domain" description="Peptidase M20 dimerisation" evidence="6">
    <location>
        <begin position="182"/>
        <end position="279"/>
    </location>
</feature>
<feature type="binding site" evidence="5">
    <location>
        <position position="101"/>
    </location>
    <ligand>
        <name>Mn(2+)</name>
        <dbReference type="ChEBI" id="CHEBI:29035"/>
        <label>2</label>
    </ligand>
</feature>
<accession>A0A3S6QQN2</accession>
<dbReference type="Pfam" id="PF01546">
    <property type="entry name" value="Peptidase_M20"/>
    <property type="match status" value="1"/>
</dbReference>
<evidence type="ECO:0000313" key="7">
    <source>
        <dbReference type="EMBL" id="AUJ30356.1"/>
    </source>
</evidence>
<reference evidence="7 8" key="1">
    <citation type="submission" date="2016-11" db="EMBL/GenBank/DDBJ databases">
        <title>Interaction between Lactobacillus species and yeast in water kefir.</title>
        <authorList>
            <person name="Behr J."/>
            <person name="Xu D."/>
            <person name="Vogel R.F."/>
        </authorList>
    </citation>
    <scope>NUCLEOTIDE SEQUENCE [LARGE SCALE GENOMIC DNA]</scope>
    <source>
        <strain evidence="7 8">TMW 1.1822</strain>
    </source>
</reference>
<dbReference type="SUPFAM" id="SSF53187">
    <property type="entry name" value="Zn-dependent exopeptidases"/>
    <property type="match status" value="1"/>
</dbReference>
<keyword evidence="1" id="KW-0028">Amino-acid biosynthesis</keyword>
<dbReference type="Proteomes" id="UP000314960">
    <property type="component" value="Chromosome"/>
</dbReference>
<keyword evidence="3" id="KW-0220">Diaminopimelate biosynthesis</keyword>
<dbReference type="PANTHER" id="PTHR11014">
    <property type="entry name" value="PEPTIDASE M20 FAMILY MEMBER"/>
    <property type="match status" value="1"/>
</dbReference>
<dbReference type="Gene3D" id="3.40.630.10">
    <property type="entry name" value="Zn peptidases"/>
    <property type="match status" value="1"/>
</dbReference>
<evidence type="ECO:0000256" key="2">
    <source>
        <dbReference type="ARBA" id="ARBA00022801"/>
    </source>
</evidence>
<dbReference type="PIRSF" id="PIRSF005962">
    <property type="entry name" value="Pept_M20D_amidohydro"/>
    <property type="match status" value="1"/>
</dbReference>
<keyword evidence="5" id="KW-0464">Manganese</keyword>
<evidence type="ECO:0000256" key="1">
    <source>
        <dbReference type="ARBA" id="ARBA00022605"/>
    </source>
</evidence>
<sequence length="382" mass="41651">MKEDYKKYADEVVQLRHYFHQHPELSNQEIETTEKIKEILTGWGIKIIPTELETGLVAEIKGESKGATIALRADIDALPVEERTDLAFKSESEGIMHACGHDLHITSLLGAIRYFNGHKNLIKGTVRFLFQPAEETGSGANQVLAKDVLHGVQAILGFHNNPNFKTNEIALQKGPMMAGCYKFEIKISGRGSHGAKPEKGSDPIVTLGEMISSLQTIVSRNINPQDAVVVSVTRVSAGSVWNIIPGEAVLGGTVRLFKLENAELVKQRLTKIAENIAAAHDQEVSVDWEERTLPIANDAALTNAVIDNLDFKVVQPILSMAGEDFATYQKQVPGVFAFVGSNGAPDAADWHDPKFIGLDETLPTGIGYFVEGALGILNYLNT</sequence>
<feature type="binding site" evidence="5">
    <location>
        <position position="135"/>
    </location>
    <ligand>
        <name>Mn(2+)</name>
        <dbReference type="ChEBI" id="CHEBI:29035"/>
        <label>2</label>
    </ligand>
</feature>
<dbReference type="InterPro" id="IPR036264">
    <property type="entry name" value="Bact_exopeptidase_dim_dom"/>
</dbReference>
<dbReference type="FunFam" id="3.30.70.360:FF:000001">
    <property type="entry name" value="N-acetyldiaminopimelate deacetylase"/>
    <property type="match status" value="1"/>
</dbReference>
<dbReference type="AlphaFoldDB" id="A0A3S6QQN2"/>
<dbReference type="RefSeq" id="WP_141054407.1">
    <property type="nucleotide sequence ID" value="NZ_CP018176.1"/>
</dbReference>
<dbReference type="Gene3D" id="3.30.70.360">
    <property type="match status" value="1"/>
</dbReference>
<evidence type="ECO:0000256" key="4">
    <source>
        <dbReference type="ARBA" id="ARBA00023154"/>
    </source>
</evidence>
<dbReference type="GO" id="GO:0050118">
    <property type="term" value="F:N-acetyldiaminopimelate deacetylase activity"/>
    <property type="evidence" value="ECO:0007669"/>
    <property type="project" value="UniProtKB-ARBA"/>
</dbReference>
<feature type="binding site" evidence="5">
    <location>
        <position position="159"/>
    </location>
    <ligand>
        <name>Mn(2+)</name>
        <dbReference type="ChEBI" id="CHEBI:29035"/>
        <label>2</label>
    </ligand>
</feature>
<dbReference type="SUPFAM" id="SSF55031">
    <property type="entry name" value="Bacterial exopeptidase dimerisation domain"/>
    <property type="match status" value="1"/>
</dbReference>
<name>A0A3S6QQN2_9LACO</name>
<comment type="cofactor">
    <cofactor evidence="5">
        <name>Mn(2+)</name>
        <dbReference type="ChEBI" id="CHEBI:29035"/>
    </cofactor>
    <text evidence="5">The Mn(2+) ion enhances activity.</text>
</comment>
<evidence type="ECO:0000256" key="5">
    <source>
        <dbReference type="PIRSR" id="PIRSR005962-1"/>
    </source>
</evidence>
<dbReference type="GO" id="GO:0019877">
    <property type="term" value="P:diaminopimelate biosynthetic process"/>
    <property type="evidence" value="ECO:0007669"/>
    <property type="project" value="UniProtKB-KW"/>
</dbReference>
<keyword evidence="4" id="KW-0457">Lysine biosynthesis</keyword>
<dbReference type="PANTHER" id="PTHR11014:SF63">
    <property type="entry name" value="METALLOPEPTIDASE, PUTATIVE (AFU_ORTHOLOGUE AFUA_6G09600)-RELATED"/>
    <property type="match status" value="1"/>
</dbReference>